<sequence>MTEIIIGIGKFFTWTFKLLPIIGTYIDWIFASAIFLFLLYWSKRIFKFGQNDKKYDGDHL</sequence>
<comment type="caution">
    <text evidence="2">The sequence shown here is derived from an EMBL/GenBank/DDBJ whole genome shotgun (WGS) entry which is preliminary data.</text>
</comment>
<keyword evidence="1" id="KW-0472">Membrane</keyword>
<name>A0A2S8A7N4_9FLAO</name>
<evidence type="ECO:0000313" key="3">
    <source>
        <dbReference type="Proteomes" id="UP000238042"/>
    </source>
</evidence>
<evidence type="ECO:0000313" key="2">
    <source>
        <dbReference type="EMBL" id="PQL90584.1"/>
    </source>
</evidence>
<keyword evidence="1" id="KW-0812">Transmembrane</keyword>
<feature type="transmembrane region" description="Helical" evidence="1">
    <location>
        <begin position="18"/>
        <end position="41"/>
    </location>
</feature>
<proteinExistence type="predicted"/>
<dbReference type="EMBL" id="PSZM01000046">
    <property type="protein sequence ID" value="PQL90584.1"/>
    <property type="molecule type" value="Genomic_DNA"/>
</dbReference>
<gene>
    <name evidence="2" type="ORF">C4S77_11955</name>
</gene>
<dbReference type="OrthoDB" id="1449442at2"/>
<keyword evidence="1" id="KW-1133">Transmembrane helix</keyword>
<accession>A0A2S8A7N4</accession>
<dbReference type="RefSeq" id="WP_105194270.1">
    <property type="nucleotide sequence ID" value="NZ_PSZM01000046.1"/>
</dbReference>
<organism evidence="2 3">
    <name type="scientific">Apibacter adventoris</name>
    <dbReference type="NCBI Taxonomy" id="1679466"/>
    <lineage>
        <taxon>Bacteria</taxon>
        <taxon>Pseudomonadati</taxon>
        <taxon>Bacteroidota</taxon>
        <taxon>Flavobacteriia</taxon>
        <taxon>Flavobacteriales</taxon>
        <taxon>Weeksellaceae</taxon>
        <taxon>Apibacter</taxon>
    </lineage>
</organism>
<protein>
    <submittedName>
        <fullName evidence="2">Uncharacterized protein</fullName>
    </submittedName>
</protein>
<evidence type="ECO:0000256" key="1">
    <source>
        <dbReference type="SAM" id="Phobius"/>
    </source>
</evidence>
<dbReference type="Proteomes" id="UP000238042">
    <property type="component" value="Unassembled WGS sequence"/>
</dbReference>
<reference evidence="2 3" key="1">
    <citation type="submission" date="2018-02" db="EMBL/GenBank/DDBJ databases">
        <title>Genome sequences of Apibacter spp., gut symbionts of Asian honey bees.</title>
        <authorList>
            <person name="Kwong W.K."/>
            <person name="Steele M.I."/>
            <person name="Moran N.A."/>
        </authorList>
    </citation>
    <scope>NUCLEOTIDE SEQUENCE [LARGE SCALE GENOMIC DNA]</scope>
    <source>
        <strain evidence="3">wkB301</strain>
    </source>
</reference>
<dbReference type="AlphaFoldDB" id="A0A2S8A7N4"/>
<keyword evidence="3" id="KW-1185">Reference proteome</keyword>